<feature type="compositionally biased region" description="Basic and acidic residues" evidence="1">
    <location>
        <begin position="89"/>
        <end position="99"/>
    </location>
</feature>
<reference evidence="3" key="1">
    <citation type="submission" date="2022-07" db="EMBL/GenBank/DDBJ databases">
        <title>Phylogenomic reconstructions and comparative analyses of Kickxellomycotina fungi.</title>
        <authorList>
            <person name="Reynolds N.K."/>
            <person name="Stajich J.E."/>
            <person name="Barry K."/>
            <person name="Grigoriev I.V."/>
            <person name="Crous P."/>
            <person name="Smith M.E."/>
        </authorList>
    </citation>
    <scope>NUCLEOTIDE SEQUENCE</scope>
    <source>
        <strain evidence="3">RSA 1196</strain>
    </source>
</reference>
<organism evidence="3 4">
    <name type="scientific">Dispira parvispora</name>
    <dbReference type="NCBI Taxonomy" id="1520584"/>
    <lineage>
        <taxon>Eukaryota</taxon>
        <taxon>Fungi</taxon>
        <taxon>Fungi incertae sedis</taxon>
        <taxon>Zoopagomycota</taxon>
        <taxon>Kickxellomycotina</taxon>
        <taxon>Dimargaritomycetes</taxon>
        <taxon>Dimargaritales</taxon>
        <taxon>Dimargaritaceae</taxon>
        <taxon>Dispira</taxon>
    </lineage>
</organism>
<name>A0A9W8AXF8_9FUNG</name>
<dbReference type="AlphaFoldDB" id="A0A9W8AXF8"/>
<feature type="signal peptide" evidence="2">
    <location>
        <begin position="1"/>
        <end position="15"/>
    </location>
</feature>
<feature type="compositionally biased region" description="Acidic residues" evidence="1">
    <location>
        <begin position="105"/>
        <end position="115"/>
    </location>
</feature>
<dbReference type="Proteomes" id="UP001150925">
    <property type="component" value="Unassembled WGS sequence"/>
</dbReference>
<protein>
    <submittedName>
        <fullName evidence="3">Uncharacterized protein</fullName>
    </submittedName>
</protein>
<evidence type="ECO:0000256" key="1">
    <source>
        <dbReference type="SAM" id="MobiDB-lite"/>
    </source>
</evidence>
<accession>A0A9W8AXF8</accession>
<comment type="caution">
    <text evidence="3">The sequence shown here is derived from an EMBL/GenBank/DDBJ whole genome shotgun (WGS) entry which is preliminary data.</text>
</comment>
<evidence type="ECO:0000313" key="3">
    <source>
        <dbReference type="EMBL" id="KAJ1967823.1"/>
    </source>
</evidence>
<proteinExistence type="predicted"/>
<evidence type="ECO:0000256" key="2">
    <source>
        <dbReference type="SAM" id="SignalP"/>
    </source>
</evidence>
<sequence>MAFVLAGLFTHCTQAAEKPQAESEDKAPEIKECYFQPPCQKGSDEECSRNCLKIPVDEYVQCRDKCFAEDKLGKCFVSCVQAVRESKEFSEKVKDDLKNKATPTSDEEDGTDEDAANSAASATSSHKGKHHSTVSSSSGRHSKTTSYNGVFPTIELEEYSAASSPYLVNGLMTSLATALMLSGLQQLM</sequence>
<feature type="chain" id="PRO_5040746961" evidence="2">
    <location>
        <begin position="16"/>
        <end position="188"/>
    </location>
</feature>
<feature type="region of interest" description="Disordered" evidence="1">
    <location>
        <begin position="89"/>
        <end position="144"/>
    </location>
</feature>
<evidence type="ECO:0000313" key="4">
    <source>
        <dbReference type="Proteomes" id="UP001150925"/>
    </source>
</evidence>
<dbReference type="EMBL" id="JANBPY010000276">
    <property type="protein sequence ID" value="KAJ1967823.1"/>
    <property type="molecule type" value="Genomic_DNA"/>
</dbReference>
<dbReference type="OrthoDB" id="5641788at2759"/>
<keyword evidence="2" id="KW-0732">Signal</keyword>
<gene>
    <name evidence="3" type="ORF">IWQ62_001612</name>
</gene>
<feature type="compositionally biased region" description="Low complexity" evidence="1">
    <location>
        <begin position="116"/>
        <end position="125"/>
    </location>
</feature>
<keyword evidence="4" id="KW-1185">Reference proteome</keyword>